<dbReference type="SUPFAM" id="SSF52499">
    <property type="entry name" value="Isochorismatase-like hydrolases"/>
    <property type="match status" value="1"/>
</dbReference>
<keyword evidence="5" id="KW-1185">Reference proteome</keyword>
<dbReference type="EMBL" id="AWGJ01000012">
    <property type="protein sequence ID" value="ODN74102.1"/>
    <property type="molecule type" value="Genomic_DNA"/>
</dbReference>
<comment type="caution">
    <text evidence="4">The sequence shown here is derived from an EMBL/GenBank/DDBJ whole genome shotgun (WGS) entry which is preliminary data.</text>
</comment>
<evidence type="ECO:0000313" key="5">
    <source>
        <dbReference type="Proteomes" id="UP000094065"/>
    </source>
</evidence>
<organism evidence="4 5">
    <name type="scientific">Cryptococcus amylolentus CBS 6039</name>
    <dbReference type="NCBI Taxonomy" id="1295533"/>
    <lineage>
        <taxon>Eukaryota</taxon>
        <taxon>Fungi</taxon>
        <taxon>Dikarya</taxon>
        <taxon>Basidiomycota</taxon>
        <taxon>Agaricomycotina</taxon>
        <taxon>Tremellomycetes</taxon>
        <taxon>Tremellales</taxon>
        <taxon>Cryptococcaceae</taxon>
        <taxon>Cryptococcus</taxon>
    </lineage>
</organism>
<dbReference type="Pfam" id="PF00857">
    <property type="entry name" value="Isochorismatase"/>
    <property type="match status" value="1"/>
</dbReference>
<dbReference type="RefSeq" id="XP_018989964.1">
    <property type="nucleotide sequence ID" value="XM_019142321.1"/>
</dbReference>
<evidence type="ECO:0000256" key="1">
    <source>
        <dbReference type="ARBA" id="ARBA00006336"/>
    </source>
</evidence>
<gene>
    <name evidence="4" type="ORF">L202_07562</name>
</gene>
<protein>
    <recommendedName>
        <fullName evidence="3">Isochorismatase-like domain-containing protein</fullName>
    </recommendedName>
</protein>
<feature type="domain" description="Isochorismatase-like" evidence="3">
    <location>
        <begin position="22"/>
        <end position="187"/>
    </location>
</feature>
<evidence type="ECO:0000313" key="4">
    <source>
        <dbReference type="EMBL" id="ODN74102.1"/>
    </source>
</evidence>
<proteinExistence type="inferred from homology"/>
<dbReference type="InterPro" id="IPR036380">
    <property type="entry name" value="Isochorismatase-like_sf"/>
</dbReference>
<evidence type="ECO:0000259" key="3">
    <source>
        <dbReference type="Pfam" id="PF00857"/>
    </source>
</evidence>
<name>A0A1E3HCN5_9TREE</name>
<accession>A0A1E3HCN5</accession>
<reference evidence="4 5" key="1">
    <citation type="submission" date="2016-06" db="EMBL/GenBank/DDBJ databases">
        <title>Evolution of pathogenesis and genome organization in the Tremellales.</title>
        <authorList>
            <person name="Cuomo C."/>
            <person name="Litvintseva A."/>
            <person name="Heitman J."/>
            <person name="Chen Y."/>
            <person name="Sun S."/>
            <person name="Springer D."/>
            <person name="Dromer F."/>
            <person name="Young S."/>
            <person name="Zeng Q."/>
            <person name="Chapman S."/>
            <person name="Gujja S."/>
            <person name="Saif S."/>
            <person name="Birren B."/>
        </authorList>
    </citation>
    <scope>NUCLEOTIDE SEQUENCE [LARGE SCALE GENOMIC DNA]</scope>
    <source>
        <strain evidence="4 5">CBS 6039</strain>
    </source>
</reference>
<dbReference type="Proteomes" id="UP000094065">
    <property type="component" value="Unassembled WGS sequence"/>
</dbReference>
<evidence type="ECO:0000256" key="2">
    <source>
        <dbReference type="ARBA" id="ARBA00022801"/>
    </source>
</evidence>
<dbReference type="PANTHER" id="PTHR43540">
    <property type="entry name" value="PEROXYUREIDOACRYLATE/UREIDOACRYLATE AMIDOHYDROLASE-RELATED"/>
    <property type="match status" value="1"/>
</dbReference>
<dbReference type="AlphaFoldDB" id="A0A1E3HCN5"/>
<dbReference type="OrthoDB" id="245563at2759"/>
<comment type="similarity">
    <text evidence="1">Belongs to the isochorismatase family.</text>
</comment>
<dbReference type="Gene3D" id="3.40.50.850">
    <property type="entry name" value="Isochorismatase-like"/>
    <property type="match status" value="1"/>
</dbReference>
<dbReference type="InterPro" id="IPR050272">
    <property type="entry name" value="Isochorismatase-like_hydrls"/>
</dbReference>
<dbReference type="InterPro" id="IPR000868">
    <property type="entry name" value="Isochorismatase-like_dom"/>
</dbReference>
<dbReference type="PANTHER" id="PTHR43540:SF15">
    <property type="entry name" value="BLR5631 PROTEIN"/>
    <property type="match status" value="1"/>
</dbReference>
<dbReference type="GeneID" id="30158871"/>
<dbReference type="STRING" id="1295533.A0A1E3HCN5"/>
<keyword evidence="2" id="KW-0378">Hydrolase</keyword>
<sequence>MSAKSYQELKGVSPSTASTDDSVLIIIDAQNEYAEGLLTTVDVASTRKAISTLLTHYRNASAPLVHVVHQTPAGAPFFTPGTRLAEEFDELKPAPGEPVVGKQHPGAFTGTNLQELLDRFGKKKVVLVGYMAHICVSTTTRQASERGYEIVLPREAIGDRDIPGVKAAQLVDVVLRELADGFGTVVSVVDIK</sequence>
<dbReference type="GO" id="GO:0016787">
    <property type="term" value="F:hydrolase activity"/>
    <property type="evidence" value="ECO:0007669"/>
    <property type="project" value="UniProtKB-KW"/>
</dbReference>